<comment type="caution">
    <text evidence="1">The sequence shown here is derived from an EMBL/GenBank/DDBJ whole genome shotgun (WGS) entry which is preliminary data.</text>
</comment>
<evidence type="ECO:0000313" key="2">
    <source>
        <dbReference type="Proteomes" id="UP000324222"/>
    </source>
</evidence>
<organism evidence="1 2">
    <name type="scientific">Portunus trituberculatus</name>
    <name type="common">Swimming crab</name>
    <name type="synonym">Neptunus trituberculatus</name>
    <dbReference type="NCBI Taxonomy" id="210409"/>
    <lineage>
        <taxon>Eukaryota</taxon>
        <taxon>Metazoa</taxon>
        <taxon>Ecdysozoa</taxon>
        <taxon>Arthropoda</taxon>
        <taxon>Crustacea</taxon>
        <taxon>Multicrustacea</taxon>
        <taxon>Malacostraca</taxon>
        <taxon>Eumalacostraca</taxon>
        <taxon>Eucarida</taxon>
        <taxon>Decapoda</taxon>
        <taxon>Pleocyemata</taxon>
        <taxon>Brachyura</taxon>
        <taxon>Eubrachyura</taxon>
        <taxon>Portunoidea</taxon>
        <taxon>Portunidae</taxon>
        <taxon>Portuninae</taxon>
        <taxon>Portunus</taxon>
    </lineage>
</organism>
<accession>A0A5B7FYY4</accession>
<dbReference type="AlphaFoldDB" id="A0A5B7FYY4"/>
<reference evidence="1 2" key="1">
    <citation type="submission" date="2019-05" db="EMBL/GenBank/DDBJ databases">
        <title>Another draft genome of Portunus trituberculatus and its Hox gene families provides insights of decapod evolution.</title>
        <authorList>
            <person name="Jeong J.-H."/>
            <person name="Song I."/>
            <person name="Kim S."/>
            <person name="Choi T."/>
            <person name="Kim D."/>
            <person name="Ryu S."/>
            <person name="Kim W."/>
        </authorList>
    </citation>
    <scope>NUCLEOTIDE SEQUENCE [LARGE SCALE GENOMIC DNA]</scope>
    <source>
        <tissue evidence="1">Muscle</tissue>
    </source>
</reference>
<gene>
    <name evidence="1" type="ORF">E2C01_046577</name>
</gene>
<name>A0A5B7FYY4_PORTR</name>
<dbReference type="Gene3D" id="3.60.10.10">
    <property type="entry name" value="Endonuclease/exonuclease/phosphatase"/>
    <property type="match status" value="1"/>
</dbReference>
<proteinExistence type="predicted"/>
<dbReference type="InterPro" id="IPR036691">
    <property type="entry name" value="Endo/exonu/phosph_ase_sf"/>
</dbReference>
<sequence>MKIIYEAANNISILGDFNVHHKLWPSSPVTDHHGELVLNFAILHDLEEEFSTWGLKSPRGSQENFQRYLR</sequence>
<evidence type="ECO:0008006" key="3">
    <source>
        <dbReference type="Google" id="ProtNLM"/>
    </source>
</evidence>
<dbReference type="Proteomes" id="UP000324222">
    <property type="component" value="Unassembled WGS sequence"/>
</dbReference>
<dbReference type="EMBL" id="VSRR010011083">
    <property type="protein sequence ID" value="MPC52701.1"/>
    <property type="molecule type" value="Genomic_DNA"/>
</dbReference>
<protein>
    <recommendedName>
        <fullName evidence="3">Endonuclease/exonuclease/phosphatase domain-containing protein</fullName>
    </recommendedName>
</protein>
<dbReference type="SUPFAM" id="SSF56219">
    <property type="entry name" value="DNase I-like"/>
    <property type="match status" value="1"/>
</dbReference>
<keyword evidence="2" id="KW-1185">Reference proteome</keyword>
<evidence type="ECO:0000313" key="1">
    <source>
        <dbReference type="EMBL" id="MPC52701.1"/>
    </source>
</evidence>